<dbReference type="PANTHER" id="PTHR47657">
    <property type="entry name" value="STEROL REGULATORY ELEMENT-BINDING PROTEIN ECM22"/>
    <property type="match status" value="1"/>
</dbReference>
<dbReference type="GO" id="GO:0000981">
    <property type="term" value="F:DNA-binding transcription factor activity, RNA polymerase II-specific"/>
    <property type="evidence" value="ECO:0007669"/>
    <property type="project" value="InterPro"/>
</dbReference>
<dbReference type="Pfam" id="PF00172">
    <property type="entry name" value="Zn_clus"/>
    <property type="match status" value="1"/>
</dbReference>
<dbReference type="PROSITE" id="PS00463">
    <property type="entry name" value="ZN2_CY6_FUNGAL_1"/>
    <property type="match status" value="1"/>
</dbReference>
<keyword evidence="1" id="KW-0539">Nucleus</keyword>
<proteinExistence type="predicted"/>
<sequence>MAGQGTGPSRRSHTKSRKGCKTCKRRHIRCDETFPQCRNCTKHQVRCDYMETINTDAESQSSPEQSSLVFTPGTESRIDLWQQTGSFPYPSLQVFPPPQTHEYSKTELRLIHHLSTISNDLLLKSTSNLTIWTQKIPKFLSIASSYPYVMHALLSFSANHLAWSQSSNETRNLHIHHGTIALRGLHEAIGNFSHANVDAVLAASLLLLWQATDWRSWSSLRAGIQSVLSAMQSWKHESIFAEFISEEDVIGSPQSSMRPQPAVPTNERYMILSNTTQALQQLQRMLAGHEAESYWIGQLLQYLQRLQSSQPASSPDEQFSHLYLLRKWLFWVPVLLLQRQGGQGPAMLTLAHFYATALALEPLYPDLGSAFCARIALVPLETIISVTEAMQSQRAMDQQSMEIASSMQFPQQTALGFRNRMMMETQHGRMKQGQAMMGVSHDTFSYTSIGNLSPAFAPSPLHSTAAQQTQPPTSHASYLEVPATQAGFSYGTQSWGAMPSPGFPPQAYAAQDEQLYGYSLGGFRGDGTPSNDPGAGPSNTHYQQQY</sequence>
<reference evidence="4" key="2">
    <citation type="journal article" date="2022" name="Microb. Genom.">
        <title>A chromosome-scale genome assembly of the tomato pathogen Cladosporium fulvum reveals a compartmentalized genome architecture and the presence of a dispensable chromosome.</title>
        <authorList>
            <person name="Zaccaron A.Z."/>
            <person name="Chen L.H."/>
            <person name="Samaras A."/>
            <person name="Stergiopoulos I."/>
        </authorList>
    </citation>
    <scope>NUCLEOTIDE SEQUENCE</scope>
    <source>
        <strain evidence="4">Race5_Kim</strain>
    </source>
</reference>
<dbReference type="InterPro" id="IPR021858">
    <property type="entry name" value="Fun_TF"/>
</dbReference>
<dbReference type="Pfam" id="PF11951">
    <property type="entry name" value="Fungal_trans_2"/>
    <property type="match status" value="1"/>
</dbReference>
<evidence type="ECO:0000313" key="5">
    <source>
        <dbReference type="Proteomes" id="UP000756132"/>
    </source>
</evidence>
<evidence type="ECO:0000313" key="4">
    <source>
        <dbReference type="EMBL" id="UJO13263.1"/>
    </source>
</evidence>
<dbReference type="Gene3D" id="4.10.240.10">
    <property type="entry name" value="Zn(2)-C6 fungal-type DNA-binding domain"/>
    <property type="match status" value="1"/>
</dbReference>
<dbReference type="InterPro" id="IPR052400">
    <property type="entry name" value="Zn2-C6_fungal_TF"/>
</dbReference>
<evidence type="ECO:0000256" key="1">
    <source>
        <dbReference type="ARBA" id="ARBA00023242"/>
    </source>
</evidence>
<dbReference type="InterPro" id="IPR001138">
    <property type="entry name" value="Zn2Cys6_DnaBD"/>
</dbReference>
<dbReference type="PANTHER" id="PTHR47657:SF12">
    <property type="entry name" value="ZN(II)2CYS6 TRANSCRIPTION FACTOR (EUROFUNG)"/>
    <property type="match status" value="1"/>
</dbReference>
<feature type="domain" description="Zn(2)-C6 fungal-type" evidence="3">
    <location>
        <begin position="19"/>
        <end position="49"/>
    </location>
</feature>
<evidence type="ECO:0000259" key="3">
    <source>
        <dbReference type="PROSITE" id="PS50048"/>
    </source>
</evidence>
<dbReference type="AlphaFoldDB" id="A0A9Q8L9D0"/>
<dbReference type="SMART" id="SM00066">
    <property type="entry name" value="GAL4"/>
    <property type="match status" value="1"/>
</dbReference>
<dbReference type="EMBL" id="CP090164">
    <property type="protein sequence ID" value="UJO13263.1"/>
    <property type="molecule type" value="Genomic_DNA"/>
</dbReference>
<evidence type="ECO:0000256" key="2">
    <source>
        <dbReference type="SAM" id="MobiDB-lite"/>
    </source>
</evidence>
<dbReference type="GeneID" id="71982911"/>
<dbReference type="RefSeq" id="XP_047757629.1">
    <property type="nucleotide sequence ID" value="XM_047902181.1"/>
</dbReference>
<dbReference type="CDD" id="cd00067">
    <property type="entry name" value="GAL4"/>
    <property type="match status" value="1"/>
</dbReference>
<dbReference type="KEGG" id="ffu:CLAFUR5_03033"/>
<keyword evidence="5" id="KW-1185">Reference proteome</keyword>
<gene>
    <name evidence="4" type="ORF">CLAFUR5_03033</name>
</gene>
<dbReference type="OrthoDB" id="1924260at2759"/>
<reference evidence="4" key="1">
    <citation type="submission" date="2021-12" db="EMBL/GenBank/DDBJ databases">
        <authorList>
            <person name="Zaccaron A."/>
            <person name="Stergiopoulos I."/>
        </authorList>
    </citation>
    <scope>NUCLEOTIDE SEQUENCE</scope>
    <source>
        <strain evidence="4">Race5_Kim</strain>
    </source>
</reference>
<feature type="compositionally biased region" description="Polar residues" evidence="2">
    <location>
        <begin position="537"/>
        <end position="546"/>
    </location>
</feature>
<dbReference type="Proteomes" id="UP000756132">
    <property type="component" value="Chromosome 2"/>
</dbReference>
<dbReference type="SUPFAM" id="SSF57701">
    <property type="entry name" value="Zn2/Cys6 DNA-binding domain"/>
    <property type="match status" value="1"/>
</dbReference>
<dbReference type="InterPro" id="IPR036864">
    <property type="entry name" value="Zn2-C6_fun-type_DNA-bd_sf"/>
</dbReference>
<name>A0A9Q8L9D0_PASFU</name>
<organism evidence="4 5">
    <name type="scientific">Passalora fulva</name>
    <name type="common">Tomato leaf mold</name>
    <name type="synonym">Cladosporium fulvum</name>
    <dbReference type="NCBI Taxonomy" id="5499"/>
    <lineage>
        <taxon>Eukaryota</taxon>
        <taxon>Fungi</taxon>
        <taxon>Dikarya</taxon>
        <taxon>Ascomycota</taxon>
        <taxon>Pezizomycotina</taxon>
        <taxon>Dothideomycetes</taxon>
        <taxon>Dothideomycetidae</taxon>
        <taxon>Mycosphaerellales</taxon>
        <taxon>Mycosphaerellaceae</taxon>
        <taxon>Fulvia</taxon>
    </lineage>
</organism>
<accession>A0A9Q8L9D0</accession>
<dbReference type="GO" id="GO:0008270">
    <property type="term" value="F:zinc ion binding"/>
    <property type="evidence" value="ECO:0007669"/>
    <property type="project" value="InterPro"/>
</dbReference>
<feature type="region of interest" description="Disordered" evidence="2">
    <location>
        <begin position="519"/>
        <end position="546"/>
    </location>
</feature>
<dbReference type="PROSITE" id="PS50048">
    <property type="entry name" value="ZN2_CY6_FUNGAL_2"/>
    <property type="match status" value="1"/>
</dbReference>
<protein>
    <submittedName>
        <fullName evidence="4">Zn(2)-C6 fungal-type transcription factor afumD</fullName>
    </submittedName>
</protein>